<organism evidence="2 3">
    <name type="scientific">Haematococcus lacustris</name>
    <name type="common">Green alga</name>
    <name type="synonym">Haematococcus pluvialis</name>
    <dbReference type="NCBI Taxonomy" id="44745"/>
    <lineage>
        <taxon>Eukaryota</taxon>
        <taxon>Viridiplantae</taxon>
        <taxon>Chlorophyta</taxon>
        <taxon>core chlorophytes</taxon>
        <taxon>Chlorophyceae</taxon>
        <taxon>CS clade</taxon>
        <taxon>Chlamydomonadales</taxon>
        <taxon>Haematococcaceae</taxon>
        <taxon>Haematococcus</taxon>
    </lineage>
</organism>
<dbReference type="EMBL" id="BLLF01008391">
    <property type="protein sequence ID" value="GFH33356.1"/>
    <property type="molecule type" value="Genomic_DNA"/>
</dbReference>
<accession>A0A6A0AKI3</accession>
<sequence>GRLKAGVLVLCRFVVLEGEAKTKFETLTIDLVGQYTTPADKSEEAVSRLKGKASKTWPLVSHYIVICMQPKSSEKSGKKNPEWEEIAAVSCAVQNLALMATAQGLAGYWSSWQAAARDAPEMAAFLGIDPTQGDKCLGVYSLGLSDRLAGYK</sequence>
<protein>
    <submittedName>
        <fullName evidence="2">Nitroreductase</fullName>
    </submittedName>
</protein>
<feature type="domain" description="Nitroreductase" evidence="1">
    <location>
        <begin position="10"/>
        <end position="143"/>
    </location>
</feature>
<feature type="non-terminal residue" evidence="2">
    <location>
        <position position="152"/>
    </location>
</feature>
<dbReference type="AlphaFoldDB" id="A0A6A0AKI3"/>
<gene>
    <name evidence="2" type="ORF">HaLaN_32715</name>
</gene>
<dbReference type="SUPFAM" id="SSF55469">
    <property type="entry name" value="FMN-dependent nitroreductase-like"/>
    <property type="match status" value="1"/>
</dbReference>
<comment type="caution">
    <text evidence="2">The sequence shown here is derived from an EMBL/GenBank/DDBJ whole genome shotgun (WGS) entry which is preliminary data.</text>
</comment>
<dbReference type="GO" id="GO:0016491">
    <property type="term" value="F:oxidoreductase activity"/>
    <property type="evidence" value="ECO:0007669"/>
    <property type="project" value="InterPro"/>
</dbReference>
<reference evidence="2 3" key="1">
    <citation type="submission" date="2020-02" db="EMBL/GenBank/DDBJ databases">
        <title>Draft genome sequence of Haematococcus lacustris strain NIES-144.</title>
        <authorList>
            <person name="Morimoto D."/>
            <person name="Nakagawa S."/>
            <person name="Yoshida T."/>
            <person name="Sawayama S."/>
        </authorList>
    </citation>
    <scope>NUCLEOTIDE SEQUENCE [LARGE SCALE GENOMIC DNA]</scope>
    <source>
        <strain evidence="2 3">NIES-144</strain>
    </source>
</reference>
<dbReference type="Gene3D" id="3.40.109.10">
    <property type="entry name" value="NADH Oxidase"/>
    <property type="match status" value="1"/>
</dbReference>
<proteinExistence type="predicted"/>
<dbReference type="PANTHER" id="PTHR43821">
    <property type="entry name" value="NAD(P)H NITROREDUCTASE YDJA-RELATED"/>
    <property type="match status" value="1"/>
</dbReference>
<evidence type="ECO:0000313" key="3">
    <source>
        <dbReference type="Proteomes" id="UP000485058"/>
    </source>
</evidence>
<keyword evidence="3" id="KW-1185">Reference proteome</keyword>
<dbReference type="Proteomes" id="UP000485058">
    <property type="component" value="Unassembled WGS sequence"/>
</dbReference>
<evidence type="ECO:0000259" key="1">
    <source>
        <dbReference type="Pfam" id="PF00881"/>
    </source>
</evidence>
<feature type="non-terminal residue" evidence="2">
    <location>
        <position position="1"/>
    </location>
</feature>
<dbReference type="InterPro" id="IPR052530">
    <property type="entry name" value="NAD(P)H_nitroreductase"/>
</dbReference>
<dbReference type="InterPro" id="IPR000415">
    <property type="entry name" value="Nitroreductase-like"/>
</dbReference>
<name>A0A6A0AKI3_HAELA</name>
<dbReference type="InterPro" id="IPR029479">
    <property type="entry name" value="Nitroreductase"/>
</dbReference>
<dbReference type="PANTHER" id="PTHR43821:SF1">
    <property type="entry name" value="NAD(P)H NITROREDUCTASE YDJA-RELATED"/>
    <property type="match status" value="1"/>
</dbReference>
<dbReference type="Pfam" id="PF00881">
    <property type="entry name" value="Nitroreductase"/>
    <property type="match status" value="1"/>
</dbReference>
<evidence type="ECO:0000313" key="2">
    <source>
        <dbReference type="EMBL" id="GFH33356.1"/>
    </source>
</evidence>